<dbReference type="STRING" id="6412.T1EZ76"/>
<dbReference type="RefSeq" id="XP_009011045.1">
    <property type="nucleotide sequence ID" value="XM_009012797.1"/>
</dbReference>
<dbReference type="Proteomes" id="UP000015101">
    <property type="component" value="Unassembled WGS sequence"/>
</dbReference>
<sequence>MVDPSLYSPFESESPSNLITSELDCFYSNDIYNGQNMSGFKKPSNISKMNTDLTSIKLEIDTNSDAFSPDNSVSVYSSGSQKAGLISPSVENLTMDKCVEYFTLSGNNNNVANINNNIIAKYVPDDINKIKAAKMFTVDNINAASNNNNVNYNNLIQEIQETKCDPSKLSELTSEMLSMPPEEYDYFGQDSYIQPNNVDLFDGELLNFQHNYQNGYNNISDDNVVVVNSNNSNINSNANAYNGYIINTQNNNSAHNDNSLTNNETNNNNNINMYSNNNSSSHANTFLNYTNLQQHDFQTSNNINNGNGCIVISNDNQNNTLVNNNSLSSNNIIISSNNNNISNSNNINLVNLGDSDDPHILTLNVEDLKCLLENTGDRFLLEIIGDQLIFNTNSNGNNSIAFDINNNSIINNDNNNANSISSSNNLYYFTDSNDNNILNDNNNVFTISTADNNNNNIMNGNVNKYANNSINAYSINNNIINNSKEYHLNYLPTSPPTSAKKITLQQDDINSINNNNNIMPTVNITIEKDDVMDDEEKMLKNEEIDEDADEDNENNTNKIVNINNGVRVLTYDKPNLRKRRKRQISEASSCFTDDDASEFIADLKSNGSQQQRYFWQYNVLSKGPKGRRLCHAIETSDPHVLGDFEDPVFHQELQDKYKHNGKARRGDGNDVTPNPQRLFNTGVELQKLNKQIMLMAPSNDWPTAQKNKVIRERNKLASRACRLKKKAQHEANKLKLHGLKLEHTDESVVFCEEHGTSPSSSDCWRGKKQQQQQPTTVAGKTADYVNNVLDKVALGDKTGGINAKN</sequence>
<dbReference type="PROSITE" id="PS00036">
    <property type="entry name" value="BZIP_BASIC"/>
    <property type="match status" value="1"/>
</dbReference>
<dbReference type="AlphaFoldDB" id="T1EZ76"/>
<dbReference type="InParanoid" id="T1EZ76"/>
<dbReference type="EMBL" id="KB095858">
    <property type="protein sequence ID" value="ESO10776.1"/>
    <property type="molecule type" value="Genomic_DNA"/>
</dbReference>
<reference evidence="4" key="3">
    <citation type="submission" date="2015-06" db="UniProtKB">
        <authorList>
            <consortium name="EnsemblMetazoa"/>
        </authorList>
    </citation>
    <scope>IDENTIFICATION</scope>
</reference>
<dbReference type="HOGENOM" id="CLU_349941_0_0_1"/>
<evidence type="ECO:0000313" key="4">
    <source>
        <dbReference type="EnsemblMetazoa" id="HelroP167274"/>
    </source>
</evidence>
<evidence type="ECO:0000256" key="1">
    <source>
        <dbReference type="SAM" id="MobiDB-lite"/>
    </source>
</evidence>
<dbReference type="KEGG" id="hro:HELRODRAFT_167274"/>
<gene>
    <name evidence="4" type="primary">20201876</name>
    <name evidence="3" type="ORF">HELRODRAFT_167274</name>
</gene>
<dbReference type="OrthoDB" id="8931646at2759"/>
<dbReference type="GO" id="GO:0000981">
    <property type="term" value="F:DNA-binding transcription factor activity, RNA polymerase II-specific"/>
    <property type="evidence" value="ECO:0000318"/>
    <property type="project" value="GO_Central"/>
</dbReference>
<dbReference type="GO" id="GO:0000977">
    <property type="term" value="F:RNA polymerase II transcription regulatory region sequence-specific DNA binding"/>
    <property type="evidence" value="ECO:0000318"/>
    <property type="project" value="GO_Central"/>
</dbReference>
<dbReference type="PANTHER" id="PTHR21552">
    <property type="entry name" value="ADULT RETINA PROTEIN"/>
    <property type="match status" value="1"/>
</dbReference>
<reference evidence="3 5" key="2">
    <citation type="journal article" date="2013" name="Nature">
        <title>Insights into bilaterian evolution from three spiralian genomes.</title>
        <authorList>
            <person name="Simakov O."/>
            <person name="Marletaz F."/>
            <person name="Cho S.J."/>
            <person name="Edsinger-Gonzales E."/>
            <person name="Havlak P."/>
            <person name="Hellsten U."/>
            <person name="Kuo D.H."/>
            <person name="Larsson T."/>
            <person name="Lv J."/>
            <person name="Arendt D."/>
            <person name="Savage R."/>
            <person name="Osoegawa K."/>
            <person name="de Jong P."/>
            <person name="Grimwood J."/>
            <person name="Chapman J.A."/>
            <person name="Shapiro H."/>
            <person name="Aerts A."/>
            <person name="Otillar R.P."/>
            <person name="Terry A.Y."/>
            <person name="Boore J.L."/>
            <person name="Grigoriev I.V."/>
            <person name="Lindberg D.R."/>
            <person name="Seaver E.C."/>
            <person name="Weisblat D.A."/>
            <person name="Putnam N.H."/>
            <person name="Rokhsar D.S."/>
        </authorList>
    </citation>
    <scope>NUCLEOTIDE SEQUENCE</scope>
</reference>
<dbReference type="CTD" id="20201876"/>
<feature type="region of interest" description="Disordered" evidence="1">
    <location>
        <begin position="758"/>
        <end position="779"/>
    </location>
</feature>
<feature type="domain" description="BZIP" evidence="2">
    <location>
        <begin position="711"/>
        <end position="724"/>
    </location>
</feature>
<dbReference type="GeneID" id="20201876"/>
<keyword evidence="5" id="KW-1185">Reference proteome</keyword>
<dbReference type="InterPro" id="IPR039165">
    <property type="entry name" value="CREBRF"/>
</dbReference>
<dbReference type="EMBL" id="AMQM01002743">
    <property type="status" value="NOT_ANNOTATED_CDS"/>
    <property type="molecule type" value="Genomic_DNA"/>
</dbReference>
<evidence type="ECO:0000313" key="5">
    <source>
        <dbReference type="Proteomes" id="UP000015101"/>
    </source>
</evidence>
<dbReference type="EnsemblMetazoa" id="HelroT167274">
    <property type="protein sequence ID" value="HelroP167274"/>
    <property type="gene ID" value="HelroG167274"/>
</dbReference>
<protein>
    <recommendedName>
        <fullName evidence="2">BZIP domain-containing protein</fullName>
    </recommendedName>
</protein>
<feature type="compositionally biased region" description="Polar residues" evidence="1">
    <location>
        <begin position="769"/>
        <end position="778"/>
    </location>
</feature>
<organism evidence="4 5">
    <name type="scientific">Helobdella robusta</name>
    <name type="common">Californian leech</name>
    <dbReference type="NCBI Taxonomy" id="6412"/>
    <lineage>
        <taxon>Eukaryota</taxon>
        <taxon>Metazoa</taxon>
        <taxon>Spiralia</taxon>
        <taxon>Lophotrochozoa</taxon>
        <taxon>Annelida</taxon>
        <taxon>Clitellata</taxon>
        <taxon>Hirudinea</taxon>
        <taxon>Rhynchobdellida</taxon>
        <taxon>Glossiphoniidae</taxon>
        <taxon>Helobdella</taxon>
    </lineage>
</organism>
<dbReference type="GO" id="GO:0005634">
    <property type="term" value="C:nucleus"/>
    <property type="evidence" value="ECO:0000318"/>
    <property type="project" value="GO_Central"/>
</dbReference>
<dbReference type="GO" id="GO:0006357">
    <property type="term" value="P:regulation of transcription by RNA polymerase II"/>
    <property type="evidence" value="ECO:0000318"/>
    <property type="project" value="GO_Central"/>
</dbReference>
<name>T1EZ76_HELRO</name>
<dbReference type="PANTHER" id="PTHR21552:SF2">
    <property type="entry name" value="CREB3 REGULATORY FACTOR"/>
    <property type="match status" value="1"/>
</dbReference>
<dbReference type="CDD" id="cd14809">
    <property type="entry name" value="bZIP_AUREO-like"/>
    <property type="match status" value="1"/>
</dbReference>
<reference evidence="5" key="1">
    <citation type="submission" date="2012-12" db="EMBL/GenBank/DDBJ databases">
        <authorList>
            <person name="Hellsten U."/>
            <person name="Grimwood J."/>
            <person name="Chapman J.A."/>
            <person name="Shapiro H."/>
            <person name="Aerts A."/>
            <person name="Otillar R.P."/>
            <person name="Terry A.Y."/>
            <person name="Boore J.L."/>
            <person name="Simakov O."/>
            <person name="Marletaz F."/>
            <person name="Cho S.-J."/>
            <person name="Edsinger-Gonzales E."/>
            <person name="Havlak P."/>
            <person name="Kuo D.-H."/>
            <person name="Larsson T."/>
            <person name="Lv J."/>
            <person name="Arendt D."/>
            <person name="Savage R."/>
            <person name="Osoegawa K."/>
            <person name="de Jong P."/>
            <person name="Lindberg D.R."/>
            <person name="Seaver E.C."/>
            <person name="Weisblat D.A."/>
            <person name="Putnam N.H."/>
            <person name="Grigoriev I.V."/>
            <person name="Rokhsar D.S."/>
        </authorList>
    </citation>
    <scope>NUCLEOTIDE SEQUENCE</scope>
</reference>
<accession>T1EZ76</accession>
<dbReference type="GO" id="GO:0006986">
    <property type="term" value="P:response to unfolded protein"/>
    <property type="evidence" value="ECO:0007669"/>
    <property type="project" value="InterPro"/>
</dbReference>
<dbReference type="InterPro" id="IPR004827">
    <property type="entry name" value="bZIP"/>
</dbReference>
<proteinExistence type="predicted"/>
<evidence type="ECO:0000313" key="3">
    <source>
        <dbReference type="EMBL" id="ESO10776.1"/>
    </source>
</evidence>
<evidence type="ECO:0000259" key="2">
    <source>
        <dbReference type="PROSITE" id="PS00036"/>
    </source>
</evidence>
<dbReference type="eggNOG" id="ENOG502QTAK">
    <property type="taxonomic scope" value="Eukaryota"/>
</dbReference>